<reference evidence="2 3" key="1">
    <citation type="journal article" date="2019" name="Genome Biol. Evol.">
        <title>Nanopore Sequencing Significantly Improves Genome Assembly of the Protozoan Parasite Trypanosoma cruzi.</title>
        <authorList>
            <person name="Diaz-Viraque F."/>
            <person name="Pita S."/>
            <person name="Greif G."/>
            <person name="de Souza R.C.M."/>
            <person name="Iraola G."/>
            <person name="Robello C."/>
        </authorList>
    </citation>
    <scope>NUCLEOTIDE SEQUENCE [LARGE SCALE GENOMIC DNA]</scope>
    <source>
        <strain evidence="2 3">Berenice</strain>
    </source>
</reference>
<feature type="region of interest" description="Disordered" evidence="1">
    <location>
        <begin position="414"/>
        <end position="437"/>
    </location>
</feature>
<feature type="region of interest" description="Disordered" evidence="1">
    <location>
        <begin position="460"/>
        <end position="495"/>
    </location>
</feature>
<dbReference type="AlphaFoldDB" id="A0A7J6YI42"/>
<name>A0A7J6YI42_TRYCR</name>
<evidence type="ECO:0000313" key="3">
    <source>
        <dbReference type="Proteomes" id="UP000583944"/>
    </source>
</evidence>
<feature type="region of interest" description="Disordered" evidence="1">
    <location>
        <begin position="358"/>
        <end position="377"/>
    </location>
</feature>
<comment type="caution">
    <text evidence="2">The sequence shown here is derived from an EMBL/GenBank/DDBJ whole genome shotgun (WGS) entry which is preliminary data.</text>
</comment>
<dbReference type="Proteomes" id="UP000583944">
    <property type="component" value="Unassembled WGS sequence"/>
</dbReference>
<evidence type="ECO:0000313" key="2">
    <source>
        <dbReference type="EMBL" id="KAF5226242.1"/>
    </source>
</evidence>
<feature type="compositionally biased region" description="Low complexity" evidence="1">
    <location>
        <begin position="152"/>
        <end position="161"/>
    </location>
</feature>
<sequence length="675" mass="75041">MTKRGKHEAFWNKRDIRSTTFSKTLLASSIISGKGKADDDHCFKYTKIPEVTTGVPFTPRQVLKRNSLSSENIGNSKIFKKESPFVDTCVQRTLGEERKDGILLPIRTSLRVQPSGALKQQFLQWTRQYHPKELKQKGDESARKPPNVATLSRQQRVSQSGRESRERRVSSSSDDWKGIYLTNLHRRHRLIVRHPGSLPEFEPTERGEKKISSAPEEFPTLNMEGGVEPPIEVTQPNVHRVSLLDEETVEPRLSLSRTPPFSTHPRGKIICSEQASDKILKSNDGGDCSSEIIRGHSADLTAFCRMRQRSVENTNDGSTHKSPLRNLLTVLTVAGTANKKCTGNDVQSLKATSHQYVSLSEVEEMPPRPVQDVPEATNSHEKEIFSLKSRLENIPSTNLSKMYGSLDAVGGDRTSGFGGKLTSIEESPRKKKRRGSDWAKSLLRRALSHSIEAKTEIIKNDSRSSSVSAGTSITAITDRGDQSKHDSKHKYPQQRRISPLSSIFAGKAMEMNLPVFALPSPTFQRHSIASLNTRHSLLSDANFFFAGTTGRRRYDASAFKSVLTASSICNMGNDDTTLKNLQPPSTHLSKSSMHLSENYSTCIFDSDFIYDGVDSNFPKKSLQKSLMSNRSEAESGMGFFSATQCFSPVIPFAVLHPSRSSGSQLGLKDTEAELR</sequence>
<dbReference type="VEuPathDB" id="TriTrypDB:BCY84_10649"/>
<evidence type="ECO:0000256" key="1">
    <source>
        <dbReference type="SAM" id="MobiDB-lite"/>
    </source>
</evidence>
<feature type="compositionally biased region" description="Basic and acidic residues" evidence="1">
    <location>
        <begin position="133"/>
        <end position="143"/>
    </location>
</feature>
<accession>A0A7J6YI42</accession>
<feature type="region of interest" description="Disordered" evidence="1">
    <location>
        <begin position="133"/>
        <end position="172"/>
    </location>
</feature>
<gene>
    <name evidence="2" type="ORF">ECC02_000805</name>
</gene>
<proteinExistence type="predicted"/>
<dbReference type="VEuPathDB" id="TriTrypDB:ECC02_000805"/>
<protein>
    <submittedName>
        <fullName evidence="2">Uncharacterized protein</fullName>
    </submittedName>
</protein>
<organism evidence="2 3">
    <name type="scientific">Trypanosoma cruzi</name>
    <dbReference type="NCBI Taxonomy" id="5693"/>
    <lineage>
        <taxon>Eukaryota</taxon>
        <taxon>Discoba</taxon>
        <taxon>Euglenozoa</taxon>
        <taxon>Kinetoplastea</taxon>
        <taxon>Metakinetoplastina</taxon>
        <taxon>Trypanosomatida</taxon>
        <taxon>Trypanosomatidae</taxon>
        <taxon>Trypanosoma</taxon>
        <taxon>Schizotrypanum</taxon>
    </lineage>
</organism>
<feature type="compositionally biased region" description="Polar residues" evidence="1">
    <location>
        <begin position="463"/>
        <end position="475"/>
    </location>
</feature>
<dbReference type="EMBL" id="JABDHM010000003">
    <property type="protein sequence ID" value="KAF5226242.1"/>
    <property type="molecule type" value="Genomic_DNA"/>
</dbReference>
<feature type="compositionally biased region" description="Basic and acidic residues" evidence="1">
    <location>
        <begin position="162"/>
        <end position="172"/>
    </location>
</feature>